<proteinExistence type="predicted"/>
<feature type="region of interest" description="Disordered" evidence="1">
    <location>
        <begin position="590"/>
        <end position="609"/>
    </location>
</feature>
<gene>
    <name evidence="3" type="ORF">RM590_28900</name>
</gene>
<dbReference type="InterPro" id="IPR057037">
    <property type="entry name" value="TPR_rep_actino"/>
</dbReference>
<keyword evidence="4" id="KW-1185">Reference proteome</keyword>
<dbReference type="Pfam" id="PF23275">
    <property type="entry name" value="TPR_23"/>
    <property type="match status" value="1"/>
</dbReference>
<feature type="region of interest" description="Disordered" evidence="1">
    <location>
        <begin position="1"/>
        <end position="20"/>
    </location>
</feature>
<feature type="domain" description="TPR repeat" evidence="2">
    <location>
        <begin position="301"/>
        <end position="511"/>
    </location>
</feature>
<dbReference type="EMBL" id="JAVREL010000022">
    <property type="protein sequence ID" value="MDT0346572.1"/>
    <property type="molecule type" value="Genomic_DNA"/>
</dbReference>
<feature type="compositionally biased region" description="Basic and acidic residues" evidence="1">
    <location>
        <begin position="7"/>
        <end position="20"/>
    </location>
</feature>
<name>A0ABU2MYY6_9ACTN</name>
<dbReference type="Proteomes" id="UP001183246">
    <property type="component" value="Unassembled WGS sequence"/>
</dbReference>
<protein>
    <recommendedName>
        <fullName evidence="2">TPR repeat domain-containing protein</fullName>
    </recommendedName>
</protein>
<sequence>MPNLRFTRAEVEEEAGKKPWTRQREFTAEINPDDMGDTAAVYARAAGEASGAGELAQHATDLGADSGGIDGGTLVDAEGRIDETARGLQGNGQDMDEVVTYLVRAMNQAIDTEREVYDLVYAEGFLEEAYVRQLAGAQNSWDGWQQALTDAVAAHNSSSAVPGTIALPVTHDGRTINADHAESGGGVVYSLPASLATEIREKHLRNAADFAVTYDAEMADAIEAYRRKLAEYGQQLGELGYDLSDGPLGIFTTDEMGEYAGQQLAEELAKDNPNPDVLLMYTEGLDSIVLGIYAEGADPGAAQRELTASELAYLEKFYGQLDADDLAALGALTEDTRGLDPGEAGRQYAGAQRVANGLNMLLNPDIGGIDPAARPDRVPEGIRPFVYNYENSDLYPSDESGRAHPTLGSDAFNDELRRFNGFGDLMGTATIGSGEQFSEDLAHAAVDVQTRTSLQYSASGYDQDYVENTFGSGLLSSAALNTEASAGLLNDADFRDQLLSQRWEDSQGAAELIASGTTIPPGVDHNSDEARRYVEAGYHVLTSAPAHADGILAKNSMMTELGHSDHTALQNAIGDTSLQYMDMLSKSAQETGFSVPGDPDDPNARTDRNLFGNDYRYSFELSRGDREALFSLMNSTGDEPRQNFLNGVGAWQETTAYNAFVRDSDGNGDQAAAFDAIGRVAGTVQHVQDQAEVSGAGTGRGQSSMIATIAAAGSAVKDVTPPLPGKLAVIAGTYGVAESVRHALPDPAALQSDLQMSALEHGDTPVRSIVADAAVRADYRGAGGTELPDPTSSDTGEEDLRRAYLDLESASYDSYRDSLVEAYNDAIGD</sequence>
<dbReference type="RefSeq" id="WP_311707699.1">
    <property type="nucleotide sequence ID" value="NZ_JAVREL010000022.1"/>
</dbReference>
<organism evidence="3 4">
    <name type="scientific">Streptomyces litchfieldiae</name>
    <dbReference type="NCBI Taxonomy" id="3075543"/>
    <lineage>
        <taxon>Bacteria</taxon>
        <taxon>Bacillati</taxon>
        <taxon>Actinomycetota</taxon>
        <taxon>Actinomycetes</taxon>
        <taxon>Kitasatosporales</taxon>
        <taxon>Streptomycetaceae</taxon>
        <taxon>Streptomyces</taxon>
    </lineage>
</organism>
<evidence type="ECO:0000313" key="3">
    <source>
        <dbReference type="EMBL" id="MDT0346572.1"/>
    </source>
</evidence>
<evidence type="ECO:0000256" key="1">
    <source>
        <dbReference type="SAM" id="MobiDB-lite"/>
    </source>
</evidence>
<evidence type="ECO:0000313" key="4">
    <source>
        <dbReference type="Proteomes" id="UP001183246"/>
    </source>
</evidence>
<comment type="caution">
    <text evidence="3">The sequence shown here is derived from an EMBL/GenBank/DDBJ whole genome shotgun (WGS) entry which is preliminary data.</text>
</comment>
<reference evidence="4" key="1">
    <citation type="submission" date="2023-07" db="EMBL/GenBank/DDBJ databases">
        <title>30 novel species of actinomycetes from the DSMZ collection.</title>
        <authorList>
            <person name="Nouioui I."/>
        </authorList>
    </citation>
    <scope>NUCLEOTIDE SEQUENCE [LARGE SCALE GENOMIC DNA]</scope>
    <source>
        <strain evidence="4">DSM 44938</strain>
    </source>
</reference>
<evidence type="ECO:0000259" key="2">
    <source>
        <dbReference type="Pfam" id="PF23275"/>
    </source>
</evidence>
<accession>A0ABU2MYY6</accession>